<dbReference type="AlphaFoldDB" id="A0A6L2JMS4"/>
<feature type="compositionally biased region" description="Pro residues" evidence="2">
    <location>
        <begin position="191"/>
        <end position="213"/>
    </location>
</feature>
<feature type="compositionally biased region" description="Acidic residues" evidence="2">
    <location>
        <begin position="675"/>
        <end position="699"/>
    </location>
</feature>
<evidence type="ECO:0000256" key="2">
    <source>
        <dbReference type="SAM" id="MobiDB-lite"/>
    </source>
</evidence>
<organism evidence="3">
    <name type="scientific">Tanacetum cinerariifolium</name>
    <name type="common">Dalmatian daisy</name>
    <name type="synonym">Chrysanthemum cinerariifolium</name>
    <dbReference type="NCBI Taxonomy" id="118510"/>
    <lineage>
        <taxon>Eukaryota</taxon>
        <taxon>Viridiplantae</taxon>
        <taxon>Streptophyta</taxon>
        <taxon>Embryophyta</taxon>
        <taxon>Tracheophyta</taxon>
        <taxon>Spermatophyta</taxon>
        <taxon>Magnoliopsida</taxon>
        <taxon>eudicotyledons</taxon>
        <taxon>Gunneridae</taxon>
        <taxon>Pentapetalae</taxon>
        <taxon>asterids</taxon>
        <taxon>campanulids</taxon>
        <taxon>Asterales</taxon>
        <taxon>Asteraceae</taxon>
        <taxon>Asteroideae</taxon>
        <taxon>Anthemideae</taxon>
        <taxon>Anthemidinae</taxon>
        <taxon>Tanacetum</taxon>
    </lineage>
</organism>
<feature type="compositionally biased region" description="Pro residues" evidence="2">
    <location>
        <begin position="223"/>
        <end position="232"/>
    </location>
</feature>
<name>A0A6L2JMS4_TANCI</name>
<evidence type="ECO:0000313" key="3">
    <source>
        <dbReference type="EMBL" id="GEU36944.1"/>
    </source>
</evidence>
<feature type="compositionally biased region" description="Basic and acidic residues" evidence="2">
    <location>
        <begin position="646"/>
        <end position="674"/>
    </location>
</feature>
<feature type="region of interest" description="Disordered" evidence="2">
    <location>
        <begin position="180"/>
        <end position="234"/>
    </location>
</feature>
<protein>
    <recommendedName>
        <fullName evidence="4">Xylulose kinase-1</fullName>
    </recommendedName>
</protein>
<feature type="compositionally biased region" description="Acidic residues" evidence="2">
    <location>
        <begin position="629"/>
        <end position="645"/>
    </location>
</feature>
<feature type="coiled-coil region" evidence="1">
    <location>
        <begin position="722"/>
        <end position="749"/>
    </location>
</feature>
<evidence type="ECO:0000256" key="1">
    <source>
        <dbReference type="SAM" id="Coils"/>
    </source>
</evidence>
<reference evidence="3" key="1">
    <citation type="journal article" date="2019" name="Sci. Rep.">
        <title>Draft genome of Tanacetum cinerariifolium, the natural source of mosquito coil.</title>
        <authorList>
            <person name="Yamashiro T."/>
            <person name="Shiraishi A."/>
            <person name="Satake H."/>
            <person name="Nakayama K."/>
        </authorList>
    </citation>
    <scope>NUCLEOTIDE SEQUENCE</scope>
</reference>
<evidence type="ECO:0008006" key="4">
    <source>
        <dbReference type="Google" id="ProtNLM"/>
    </source>
</evidence>
<feature type="region of interest" description="Disordered" evidence="2">
    <location>
        <begin position="597"/>
        <end position="722"/>
    </location>
</feature>
<accession>A0A6L2JMS4</accession>
<dbReference type="EMBL" id="BKCJ010000869">
    <property type="protein sequence ID" value="GEU36944.1"/>
    <property type="molecule type" value="Genomic_DNA"/>
</dbReference>
<keyword evidence="1" id="KW-0175">Coiled coil</keyword>
<comment type="caution">
    <text evidence="3">The sequence shown here is derived from an EMBL/GenBank/DDBJ whole genome shotgun (WGS) entry which is preliminary data.</text>
</comment>
<gene>
    <name evidence="3" type="ORF">Tci_008922</name>
</gene>
<proteinExistence type="predicted"/>
<sequence>MAPLTFADTHNMIAFLSKSDASAGFDQIVDFLNAQVIHYALMVNPTIYVSCIKQFWATALIKKVNDVVKLQALIDKKKVVVTEDIIQQELRLDDADGVECLPNEEIFVELARMSYEKPPPKLTFYKAFLSTQWNMVRNVDSPSKFLMYLQFLQVLIDNQVDDLSSHNTKYTSPALTQKVAAEEEDEVSAAPIPPSPIHEPLPPLHEPLPPPHEPITTPLQAQPAPPLSPPHKQPIDTSMTLLHTLMKTCKTLSQKVPHLEQDKIAQALKIIKLKGRIKAIDVDEDITLVDMETEVDLDAELQGMIKRKNDDNAAAKEVNAAEPTVFDDEEVTMIMAQTLIKMKAKKARILDEQMAKRLHDEEVEQDAMQEKHLYNIKKYQSLKRKLIFVAQARKNMIVYLKNMARYKMAHLRGMTYDQVRPIFEREYNKVQTLFILDKDVEEPSKKRVAEETLLQESFKKLRAFEVSVEALQVKYPLIDWEIHSEGSRSYWKIIRVVGITEAYQSFEDMLKGFEREDLDALWRLVKEKFNAVIILMLSTKLQVDEDCEMPRDLVMKIFMEANKPKSRRRIKIYSSQRTYKVAMTKEAQMKEVRKKSLRDFYKTRPSSSGMVAQKRPRVDKITPTVTSEGTDDSNGDNDLENEGNDEENKCDDVKTPSDSEKGSDTEQDTDKSESDSESDQQEYEEEVKDDDEEEEDDDDNSKGDEDREMDDTTNQFSDDVQDKEADVEITNAQQEKENLKITQEQVVEDARVMILTVAKETKVPDASFSHSFDLASEFLNFLDIHPNDAEIVSPLDVHHEVPRIHTSTLLTVPVSVIPEASPVCTTIPQSSQTFTSPLLQTTPTPPPTIKTTNIPFIILDFASAFQFNERFIALEKDVAELKKDPLHTQMITLVNDHLDTRMGAIREEFMNFLSASLTDRITEQVRNHEADMTRIKMKALLLDQTEGFRRERQANTQNQPQVQKVKILHLALPKEKNLIQNLLERMFNQKYHSSRLQIQICLRIKEGIWRAQHKTFYAYAQGLESTHDVYSTKCILEVTRVDVIKKHGYGYLREIEVRRADNVLYTFKEGDFPRLRLNDIKDMLILVAQNRLTNLSGDDVADFDIALKMFTRSLVIQKRVEDLQLGAKSYQKKINVTRPDTVRPDLQKRYPHTPYQDPQGFIYVDNLERNRLMRSDELYKLIDGILTRLLTSLEDITKNIHMRYLPKKRWSYLEKKRAHFMIKEINKLLKERRMMRNLEKFVGGRLYDFDPRLFQRTI</sequence>